<evidence type="ECO:0000313" key="2">
    <source>
        <dbReference type="EMBL" id="QBQ53130.1"/>
    </source>
</evidence>
<evidence type="ECO:0000313" key="3">
    <source>
        <dbReference type="Proteomes" id="UP000294325"/>
    </source>
</evidence>
<gene>
    <name evidence="2" type="ORF">E3U44_00400</name>
</gene>
<dbReference type="PANTHER" id="PTHR34606">
    <property type="entry name" value="BON DOMAIN-CONTAINING PROTEIN"/>
    <property type="match status" value="1"/>
</dbReference>
<feature type="domain" description="BON" evidence="1">
    <location>
        <begin position="186"/>
        <end position="254"/>
    </location>
</feature>
<evidence type="ECO:0000259" key="1">
    <source>
        <dbReference type="PROSITE" id="PS50914"/>
    </source>
</evidence>
<sequence>MSIQDDIIKQARAILEYDERINLHRSPIEISIRNGTLMLAGEVEDLTTKKCALQLLRNQQLAGVSTFVDRLTVRPTEQRGDGALRDTLCRALLEESTFRNCTLQGRAKEVAGQGQGFKKVDFETWQQADREPSGLVQISVEEGAVILEGHVPSPSHKYLIGTMSWWLRGGRNVENRLEVVPAREETEEELVDGLRLILEKDRLVEADQIRIDIRNRVITLTGWVATEEEKGMAEADAWCLSGVADVVNQIEVRK</sequence>
<feature type="domain" description="BON" evidence="1">
    <location>
        <begin position="3"/>
        <end position="75"/>
    </location>
</feature>
<dbReference type="Gene3D" id="3.30.1340.30">
    <property type="match status" value="3"/>
</dbReference>
<name>A0A4P7BVM2_9GAMM</name>
<proteinExistence type="predicted"/>
<dbReference type="Pfam" id="PF04972">
    <property type="entry name" value="BON"/>
    <property type="match status" value="3"/>
</dbReference>
<dbReference type="OrthoDB" id="870892at2"/>
<dbReference type="EMBL" id="CP038033">
    <property type="protein sequence ID" value="QBQ53130.1"/>
    <property type="molecule type" value="Genomic_DNA"/>
</dbReference>
<reference evidence="2 3" key="1">
    <citation type="submission" date="2019-03" db="EMBL/GenBank/DDBJ databases">
        <title>The genome sequence of Nitrosococcus wardiae strain D1FHST reveals the archetypal metabolic capacity of ammonia-oxidizing Gammaproteobacteria.</title>
        <authorList>
            <person name="Wang L."/>
            <person name="Lim C.K."/>
            <person name="Hanson T.E."/>
            <person name="Dang H."/>
            <person name="Klotz M.G."/>
        </authorList>
    </citation>
    <scope>NUCLEOTIDE SEQUENCE [LARGE SCALE GENOMIC DNA]</scope>
    <source>
        <strain evidence="2 3">D1FHS</strain>
    </source>
</reference>
<dbReference type="AlphaFoldDB" id="A0A4P7BVM2"/>
<dbReference type="InterPro" id="IPR051686">
    <property type="entry name" value="Lipoprotein_DolP"/>
</dbReference>
<dbReference type="Proteomes" id="UP000294325">
    <property type="component" value="Chromosome"/>
</dbReference>
<dbReference type="InterPro" id="IPR007055">
    <property type="entry name" value="BON_dom"/>
</dbReference>
<organism evidence="2 3">
    <name type="scientific">Nitrosococcus wardiae</name>
    <dbReference type="NCBI Taxonomy" id="1814290"/>
    <lineage>
        <taxon>Bacteria</taxon>
        <taxon>Pseudomonadati</taxon>
        <taxon>Pseudomonadota</taxon>
        <taxon>Gammaproteobacteria</taxon>
        <taxon>Chromatiales</taxon>
        <taxon>Chromatiaceae</taxon>
        <taxon>Nitrosococcus</taxon>
    </lineage>
</organism>
<dbReference type="RefSeq" id="WP_134356147.1">
    <property type="nucleotide sequence ID" value="NZ_CP038033.1"/>
</dbReference>
<dbReference type="PROSITE" id="PS50914">
    <property type="entry name" value="BON"/>
    <property type="match status" value="2"/>
</dbReference>
<dbReference type="KEGG" id="nwr:E3U44_00400"/>
<accession>A0A4P7BVM2</accession>
<dbReference type="PANTHER" id="PTHR34606:SF15">
    <property type="entry name" value="BON DOMAIN-CONTAINING PROTEIN"/>
    <property type="match status" value="1"/>
</dbReference>
<protein>
    <submittedName>
        <fullName evidence="2">BON domain-containing protein</fullName>
    </submittedName>
</protein>
<keyword evidence="3" id="KW-1185">Reference proteome</keyword>